<dbReference type="InterPro" id="IPR050189">
    <property type="entry name" value="MFS_Efflux_Transporters"/>
</dbReference>
<dbReference type="InterPro" id="IPR005829">
    <property type="entry name" value="Sugar_transporter_CS"/>
</dbReference>
<dbReference type="PRINTS" id="PR01035">
    <property type="entry name" value="TCRTETA"/>
</dbReference>
<accession>A0AAE3NC19</accession>
<evidence type="ECO:0000256" key="7">
    <source>
        <dbReference type="ARBA" id="ARBA00023136"/>
    </source>
</evidence>
<feature type="transmembrane region" description="Helical" evidence="8">
    <location>
        <begin position="357"/>
        <end position="379"/>
    </location>
</feature>
<dbReference type="PROSITE" id="PS00216">
    <property type="entry name" value="SUGAR_TRANSPORT_1"/>
    <property type="match status" value="1"/>
</dbReference>
<name>A0AAE3NC19_9BURK</name>
<feature type="transmembrane region" description="Helical" evidence="8">
    <location>
        <begin position="324"/>
        <end position="351"/>
    </location>
</feature>
<dbReference type="Gene3D" id="1.20.1720.10">
    <property type="entry name" value="Multidrug resistance protein D"/>
    <property type="match status" value="1"/>
</dbReference>
<dbReference type="InterPro" id="IPR001958">
    <property type="entry name" value="Tet-R_TetA/multi-R_MdtG-like"/>
</dbReference>
<comment type="caution">
    <text evidence="10">The sequence shown here is derived from an EMBL/GenBank/DDBJ whole genome shotgun (WGS) entry which is preliminary data.</text>
</comment>
<feature type="transmembrane region" description="Helical" evidence="8">
    <location>
        <begin position="123"/>
        <end position="144"/>
    </location>
</feature>
<evidence type="ECO:0000256" key="3">
    <source>
        <dbReference type="ARBA" id="ARBA00007520"/>
    </source>
</evidence>
<dbReference type="PANTHER" id="PTHR43124:SF3">
    <property type="entry name" value="CHLORAMPHENICOL EFFLUX PUMP RV0191"/>
    <property type="match status" value="1"/>
</dbReference>
<dbReference type="InterPro" id="IPR036259">
    <property type="entry name" value="MFS_trans_sf"/>
</dbReference>
<dbReference type="SUPFAM" id="SSF103473">
    <property type="entry name" value="MFS general substrate transporter"/>
    <property type="match status" value="1"/>
</dbReference>
<keyword evidence="11" id="KW-1185">Reference proteome</keyword>
<feature type="transmembrane region" description="Helical" evidence="8">
    <location>
        <begin position="193"/>
        <end position="216"/>
    </location>
</feature>
<evidence type="ECO:0000256" key="2">
    <source>
        <dbReference type="ARBA" id="ARBA00004651"/>
    </source>
</evidence>
<protein>
    <submittedName>
        <fullName evidence="10">MFS transporter</fullName>
    </submittedName>
</protein>
<keyword evidence="4" id="KW-1003">Cell membrane</keyword>
<keyword evidence="6 8" id="KW-1133">Transmembrane helix</keyword>
<dbReference type="PROSITE" id="PS50850">
    <property type="entry name" value="MFS"/>
    <property type="match status" value="1"/>
</dbReference>
<feature type="transmembrane region" description="Helical" evidence="8">
    <location>
        <begin position="33"/>
        <end position="54"/>
    </location>
</feature>
<feature type="transmembrane region" description="Helical" evidence="8">
    <location>
        <begin position="293"/>
        <end position="312"/>
    </location>
</feature>
<sequence>MALLIGLSALGVLPFNMFVPSLPNIATEFETDFATANVAVAGYAVLTAFTHLIAGALSDRFGRRPVLLAALAIFVIGSAGCCLAGSIHIFLGFRMLQGSAVAGFALSLAMIRDTAGERMTAQVGYVSSAYALAPMLGPSLGGLLDGCFGWRANFAVFVILGASAMLLVLRYFPETHLRRSASMAQQYKGYGRLLRSAQFWAYALCMAFAIGTLYVFIGGAPMVAAQAHGASSTTMVGIYLGLVPAGFVVASYAVARHGSHLPSSGLIVAGRLLTCTGLLIAAVLAALQVHHPLAFFGPCICVGLGNGLTMPVTNARVLRLYAELSGTALGLASAITTAGAGVIAFAAGLLIEASNARVHVLAAMLTTSLLSLCAAALILRWESRAGDVA</sequence>
<evidence type="ECO:0000256" key="6">
    <source>
        <dbReference type="ARBA" id="ARBA00022989"/>
    </source>
</evidence>
<evidence type="ECO:0000313" key="11">
    <source>
        <dbReference type="Proteomes" id="UP001212602"/>
    </source>
</evidence>
<reference evidence="10" key="1">
    <citation type="submission" date="2023-01" db="EMBL/GenBank/DDBJ databases">
        <title>Xenophilus mangrovi sp. nov., isolated from soil of Mangrove nature reserve.</title>
        <authorList>
            <person name="Xu S."/>
            <person name="Liu Z."/>
            <person name="Xu Y."/>
        </authorList>
    </citation>
    <scope>NUCLEOTIDE SEQUENCE</scope>
    <source>
        <strain evidence="10">YW8</strain>
    </source>
</reference>
<keyword evidence="7 8" id="KW-0472">Membrane</keyword>
<comment type="subcellular location">
    <subcellularLocation>
        <location evidence="2">Cell membrane</location>
        <topology evidence="2">Multi-pass membrane protein</topology>
    </subcellularLocation>
</comment>
<feature type="transmembrane region" description="Helical" evidence="8">
    <location>
        <begin position="266"/>
        <end position="287"/>
    </location>
</feature>
<organism evidence="10 11">
    <name type="scientific">Xenophilus arseniciresistens</name>
    <dbReference type="NCBI Taxonomy" id="1283306"/>
    <lineage>
        <taxon>Bacteria</taxon>
        <taxon>Pseudomonadati</taxon>
        <taxon>Pseudomonadota</taxon>
        <taxon>Betaproteobacteria</taxon>
        <taxon>Burkholderiales</taxon>
        <taxon>Comamonadaceae</taxon>
        <taxon>Xenophilus</taxon>
    </lineage>
</organism>
<gene>
    <name evidence="10" type="ORF">PGB34_18875</name>
</gene>
<dbReference type="AlphaFoldDB" id="A0AAE3NC19"/>
<feature type="transmembrane region" description="Helical" evidence="8">
    <location>
        <begin position="150"/>
        <end position="172"/>
    </location>
</feature>
<feature type="domain" description="Major facilitator superfamily (MFS) profile" evidence="9">
    <location>
        <begin position="1"/>
        <end position="386"/>
    </location>
</feature>
<feature type="transmembrane region" description="Helical" evidence="8">
    <location>
        <begin position="66"/>
        <end position="89"/>
    </location>
</feature>
<evidence type="ECO:0000256" key="5">
    <source>
        <dbReference type="ARBA" id="ARBA00022692"/>
    </source>
</evidence>
<comment type="similarity">
    <text evidence="3">Belongs to the major facilitator superfamily. TCR/Tet family.</text>
</comment>
<feature type="transmembrane region" description="Helical" evidence="8">
    <location>
        <begin position="236"/>
        <end position="254"/>
    </location>
</feature>
<proteinExistence type="inferred from homology"/>
<dbReference type="Proteomes" id="UP001212602">
    <property type="component" value="Unassembled WGS sequence"/>
</dbReference>
<evidence type="ECO:0000256" key="1">
    <source>
        <dbReference type="ARBA" id="ARBA00003279"/>
    </source>
</evidence>
<evidence type="ECO:0000313" key="10">
    <source>
        <dbReference type="EMBL" id="MDA7418438.1"/>
    </source>
</evidence>
<evidence type="ECO:0000256" key="4">
    <source>
        <dbReference type="ARBA" id="ARBA00022475"/>
    </source>
</evidence>
<evidence type="ECO:0000259" key="9">
    <source>
        <dbReference type="PROSITE" id="PS50850"/>
    </source>
</evidence>
<dbReference type="InterPro" id="IPR011701">
    <property type="entry name" value="MFS"/>
</dbReference>
<dbReference type="PANTHER" id="PTHR43124">
    <property type="entry name" value="PURINE EFFLUX PUMP PBUE"/>
    <property type="match status" value="1"/>
</dbReference>
<comment type="function">
    <text evidence="1">Resistance to tetracycline by an active tetracycline efflux. This is an energy-dependent process that decreases the accumulation of the antibiotic in whole cells. This protein functions as a metal-tetracycline/H(+) antiporter.</text>
</comment>
<dbReference type="GO" id="GO:0005886">
    <property type="term" value="C:plasma membrane"/>
    <property type="evidence" value="ECO:0007669"/>
    <property type="project" value="UniProtKB-SubCell"/>
</dbReference>
<evidence type="ECO:0000256" key="8">
    <source>
        <dbReference type="SAM" id="Phobius"/>
    </source>
</evidence>
<dbReference type="RefSeq" id="WP_271429654.1">
    <property type="nucleotide sequence ID" value="NZ_JAQIPB010000009.1"/>
</dbReference>
<dbReference type="InterPro" id="IPR020846">
    <property type="entry name" value="MFS_dom"/>
</dbReference>
<dbReference type="GO" id="GO:0022857">
    <property type="term" value="F:transmembrane transporter activity"/>
    <property type="evidence" value="ECO:0007669"/>
    <property type="project" value="InterPro"/>
</dbReference>
<keyword evidence="5 8" id="KW-0812">Transmembrane</keyword>
<dbReference type="EMBL" id="JAQIPB010000009">
    <property type="protein sequence ID" value="MDA7418438.1"/>
    <property type="molecule type" value="Genomic_DNA"/>
</dbReference>
<dbReference type="Pfam" id="PF07690">
    <property type="entry name" value="MFS_1"/>
    <property type="match status" value="1"/>
</dbReference>